<dbReference type="Gene3D" id="3.40.50.2000">
    <property type="entry name" value="Glycogen Phosphorylase B"/>
    <property type="match status" value="2"/>
</dbReference>
<evidence type="ECO:0000259" key="1">
    <source>
        <dbReference type="Pfam" id="PF02350"/>
    </source>
</evidence>
<dbReference type="EMBL" id="MFCV01000047">
    <property type="protein sequence ID" value="OGE30437.1"/>
    <property type="molecule type" value="Genomic_DNA"/>
</dbReference>
<organism evidence="2 3">
    <name type="scientific">Candidatus Daviesbacteria bacterium RIFCSPHIGHO2_02_FULL_36_13</name>
    <dbReference type="NCBI Taxonomy" id="1797768"/>
    <lineage>
        <taxon>Bacteria</taxon>
        <taxon>Candidatus Daviesiibacteriota</taxon>
    </lineage>
</organism>
<reference evidence="2 3" key="1">
    <citation type="journal article" date="2016" name="Nat. Commun.">
        <title>Thousands of microbial genomes shed light on interconnected biogeochemical processes in an aquifer system.</title>
        <authorList>
            <person name="Anantharaman K."/>
            <person name="Brown C.T."/>
            <person name="Hug L.A."/>
            <person name="Sharon I."/>
            <person name="Castelle C.J."/>
            <person name="Probst A.J."/>
            <person name="Thomas B.C."/>
            <person name="Singh A."/>
            <person name="Wilkins M.J."/>
            <person name="Karaoz U."/>
            <person name="Brodie E.L."/>
            <person name="Williams K.H."/>
            <person name="Hubbard S.S."/>
            <person name="Banfield J.F."/>
        </authorList>
    </citation>
    <scope>NUCLEOTIDE SEQUENCE [LARGE SCALE GENOMIC DNA]</scope>
</reference>
<dbReference type="GO" id="GO:0006047">
    <property type="term" value="P:UDP-N-acetylglucosamine metabolic process"/>
    <property type="evidence" value="ECO:0007669"/>
    <property type="project" value="InterPro"/>
</dbReference>
<protein>
    <submittedName>
        <fullName evidence="2">UDP-N-acetyl-D-glucosamine 2-epimerase, UDP-hydrolysing</fullName>
    </submittedName>
</protein>
<dbReference type="PANTHER" id="PTHR43174">
    <property type="entry name" value="UDP-N-ACETYLGLUCOSAMINE 2-EPIMERASE"/>
    <property type="match status" value="1"/>
</dbReference>
<dbReference type="InterPro" id="IPR020004">
    <property type="entry name" value="UDP-GlcNAc_Epase"/>
</dbReference>
<sequence length="382" mass="43195">MKINNIAYVSGTRADFGLMTPVLKAIDKSDKLKLRLFATGMHLMPEFGYTIDQVKKEFPNTKVIKTVFTSNDRLGMARFSGDYLHQLVKSIGSEKLDFMLILGDRIEMLCTALASTYLGIPTIHLHGGEKTFTIDEVARHAITKLSNLHFATTVDSAERIRRLGEDAWRIHVVGAPALDVILNEVLPTKEELFQKLKVPLEDEYILVLQHSVTEQIDDAAKQMKQTVDAVKALNLPVVVIYPNSDPGGRAIIEMIKQERNNPKFHIFKSLEHKYFLALERDASVWVGNSSAGIIESASFHTPVVNVGDRQNGRPQSGNVINVTYKKKEIVKAIEKSLHDLEYLRRLKRVKNIWGDGHASERIVRVISEIDLDDRLLRKQITY</sequence>
<gene>
    <name evidence="2" type="ORF">A3C59_00425</name>
</gene>
<dbReference type="AlphaFoldDB" id="A0A1F5JP80"/>
<evidence type="ECO:0000313" key="3">
    <source>
        <dbReference type="Proteomes" id="UP000176902"/>
    </source>
</evidence>
<dbReference type="GO" id="GO:0004553">
    <property type="term" value="F:hydrolase activity, hydrolyzing O-glycosyl compounds"/>
    <property type="evidence" value="ECO:0007669"/>
    <property type="project" value="InterPro"/>
</dbReference>
<dbReference type="STRING" id="1797768.A3C59_00425"/>
<dbReference type="InterPro" id="IPR029767">
    <property type="entry name" value="WecB-like"/>
</dbReference>
<dbReference type="Pfam" id="PF02350">
    <property type="entry name" value="Epimerase_2"/>
    <property type="match status" value="1"/>
</dbReference>
<dbReference type="InterPro" id="IPR003331">
    <property type="entry name" value="UDP_GlcNAc_Epimerase_2_dom"/>
</dbReference>
<feature type="domain" description="UDP-N-acetylglucosamine 2-epimerase" evidence="1">
    <location>
        <begin position="24"/>
        <end position="366"/>
    </location>
</feature>
<evidence type="ECO:0000313" key="2">
    <source>
        <dbReference type="EMBL" id="OGE30437.1"/>
    </source>
</evidence>
<dbReference type="PANTHER" id="PTHR43174:SF3">
    <property type="entry name" value="UDP-N-ACETYLGLUCOSAMINE 2-EPIMERASE"/>
    <property type="match status" value="1"/>
</dbReference>
<name>A0A1F5JP80_9BACT</name>
<comment type="caution">
    <text evidence="2">The sequence shown here is derived from an EMBL/GenBank/DDBJ whole genome shotgun (WGS) entry which is preliminary data.</text>
</comment>
<dbReference type="NCBIfam" id="TIGR03568">
    <property type="entry name" value="NeuC_NnaA"/>
    <property type="match status" value="1"/>
</dbReference>
<dbReference type="SUPFAM" id="SSF53756">
    <property type="entry name" value="UDP-Glycosyltransferase/glycogen phosphorylase"/>
    <property type="match status" value="1"/>
</dbReference>
<proteinExistence type="predicted"/>
<accession>A0A1F5JP80</accession>
<dbReference type="Proteomes" id="UP000176902">
    <property type="component" value="Unassembled WGS sequence"/>
</dbReference>
<dbReference type="CDD" id="cd03786">
    <property type="entry name" value="GTB_UDP-GlcNAc_2-Epimerase"/>
    <property type="match status" value="1"/>
</dbReference>